<dbReference type="EMBL" id="BPLQ01009685">
    <property type="protein sequence ID" value="GIY46010.1"/>
    <property type="molecule type" value="Genomic_DNA"/>
</dbReference>
<keyword evidence="3" id="KW-1185">Reference proteome</keyword>
<evidence type="ECO:0000256" key="1">
    <source>
        <dbReference type="SAM" id="MobiDB-lite"/>
    </source>
</evidence>
<protein>
    <submittedName>
        <fullName evidence="2">Uncharacterized protein</fullName>
    </submittedName>
</protein>
<name>A0AAV4TME0_9ARAC</name>
<evidence type="ECO:0000313" key="2">
    <source>
        <dbReference type="EMBL" id="GIY46010.1"/>
    </source>
</evidence>
<organism evidence="2 3">
    <name type="scientific">Caerostris darwini</name>
    <dbReference type="NCBI Taxonomy" id="1538125"/>
    <lineage>
        <taxon>Eukaryota</taxon>
        <taxon>Metazoa</taxon>
        <taxon>Ecdysozoa</taxon>
        <taxon>Arthropoda</taxon>
        <taxon>Chelicerata</taxon>
        <taxon>Arachnida</taxon>
        <taxon>Araneae</taxon>
        <taxon>Araneomorphae</taxon>
        <taxon>Entelegynae</taxon>
        <taxon>Araneoidea</taxon>
        <taxon>Araneidae</taxon>
        <taxon>Caerostris</taxon>
    </lineage>
</organism>
<feature type="region of interest" description="Disordered" evidence="1">
    <location>
        <begin position="113"/>
        <end position="150"/>
    </location>
</feature>
<comment type="caution">
    <text evidence="2">The sequence shown here is derived from an EMBL/GenBank/DDBJ whole genome shotgun (WGS) entry which is preliminary data.</text>
</comment>
<dbReference type="Proteomes" id="UP001054837">
    <property type="component" value="Unassembled WGS sequence"/>
</dbReference>
<reference evidence="2 3" key="1">
    <citation type="submission" date="2021-06" db="EMBL/GenBank/DDBJ databases">
        <title>Caerostris darwini draft genome.</title>
        <authorList>
            <person name="Kono N."/>
            <person name="Arakawa K."/>
        </authorList>
    </citation>
    <scope>NUCLEOTIDE SEQUENCE [LARGE SCALE GENOMIC DNA]</scope>
</reference>
<evidence type="ECO:0000313" key="3">
    <source>
        <dbReference type="Proteomes" id="UP001054837"/>
    </source>
</evidence>
<sequence length="150" mass="16984">MLKTTSITKLCFDITEDDSHQGFFPHNEVQGYWTFVEEKSPAAVLPHPRSGRRFFRLPQASTVIPYPRTGRMLVDPDALDYEFSFVPDYSWSSLDYPLTDNLIESKSISSKRGSIAFPPRVGRKKRSISDEESGNNDLSNSKSCKVCSPE</sequence>
<accession>A0AAV4TME0</accession>
<proteinExistence type="predicted"/>
<gene>
    <name evidence="2" type="primary">AVEN_155017_1</name>
    <name evidence="2" type="ORF">CDAR_540031</name>
</gene>
<dbReference type="AlphaFoldDB" id="A0AAV4TME0"/>